<dbReference type="GO" id="GO:0001228">
    <property type="term" value="F:DNA-binding transcription activator activity, RNA polymerase II-specific"/>
    <property type="evidence" value="ECO:0007669"/>
    <property type="project" value="TreeGrafter"/>
</dbReference>
<evidence type="ECO:0000256" key="2">
    <source>
        <dbReference type="ARBA" id="ARBA00022833"/>
    </source>
</evidence>
<keyword evidence="3" id="KW-0805">Transcription regulation</keyword>
<dbReference type="PANTHER" id="PTHR31944:SF131">
    <property type="entry name" value="HEME-RESPONSIVE ZINC FINGER TRANSCRIPTION FACTOR HAP1"/>
    <property type="match status" value="1"/>
</dbReference>
<organism evidence="9 10">
    <name type="scientific">Cylindrodendrum hubeiense</name>
    <dbReference type="NCBI Taxonomy" id="595255"/>
    <lineage>
        <taxon>Eukaryota</taxon>
        <taxon>Fungi</taxon>
        <taxon>Dikarya</taxon>
        <taxon>Ascomycota</taxon>
        <taxon>Pezizomycotina</taxon>
        <taxon>Sordariomycetes</taxon>
        <taxon>Hypocreomycetidae</taxon>
        <taxon>Hypocreales</taxon>
        <taxon>Nectriaceae</taxon>
        <taxon>Cylindrodendrum</taxon>
    </lineage>
</organism>
<evidence type="ECO:0000313" key="10">
    <source>
        <dbReference type="Proteomes" id="UP000722485"/>
    </source>
</evidence>
<feature type="region of interest" description="Disordered" evidence="7">
    <location>
        <begin position="1"/>
        <end position="23"/>
    </location>
</feature>
<keyword evidence="2" id="KW-0862">Zinc</keyword>
<dbReference type="CDD" id="cd00067">
    <property type="entry name" value="GAL4"/>
    <property type="match status" value="1"/>
</dbReference>
<evidence type="ECO:0000259" key="8">
    <source>
        <dbReference type="PROSITE" id="PS50048"/>
    </source>
</evidence>
<comment type="caution">
    <text evidence="9">The sequence shown here is derived from an EMBL/GenBank/DDBJ whole genome shotgun (WGS) entry which is preliminary data.</text>
</comment>
<gene>
    <name evidence="9" type="ORF">G7Z17_g4033</name>
</gene>
<dbReference type="PANTHER" id="PTHR31944">
    <property type="entry name" value="HEME-RESPONSIVE ZINC FINGER TRANSCRIPTION FACTOR HAP1"/>
    <property type="match status" value="1"/>
</dbReference>
<dbReference type="PROSITE" id="PS50048">
    <property type="entry name" value="ZN2_CY6_FUNGAL_2"/>
    <property type="match status" value="1"/>
</dbReference>
<sequence>MQSDTEHADAPSPDDDSRPAKRKRVALACHSCRERKVRCDGSKPLCGPCEKRGEDPSNCSYTVLASSAKQVSEQEYIASLQSQVRDLQQVVSHLRQHAEASSSQGGQCPVSNDSVEESAMSPGCDDEDEGPVTTSSVENTIPDRRSPQTNDQSLRTEHHAFPPALDTGEAPGGPSPISAMGATIALKAANNREYIRRIPWDDITPAPSHLQPV</sequence>
<dbReference type="GO" id="GO:0000978">
    <property type="term" value="F:RNA polymerase II cis-regulatory region sequence-specific DNA binding"/>
    <property type="evidence" value="ECO:0007669"/>
    <property type="project" value="TreeGrafter"/>
</dbReference>
<evidence type="ECO:0000256" key="6">
    <source>
        <dbReference type="ARBA" id="ARBA00023242"/>
    </source>
</evidence>
<dbReference type="InterPro" id="IPR051430">
    <property type="entry name" value="Fungal_TF_Env_Response"/>
</dbReference>
<evidence type="ECO:0000256" key="7">
    <source>
        <dbReference type="SAM" id="MobiDB-lite"/>
    </source>
</evidence>
<keyword evidence="10" id="KW-1185">Reference proteome</keyword>
<feature type="compositionally biased region" description="Polar residues" evidence="7">
    <location>
        <begin position="99"/>
        <end position="113"/>
    </location>
</feature>
<dbReference type="InterPro" id="IPR036864">
    <property type="entry name" value="Zn2-C6_fun-type_DNA-bd_sf"/>
</dbReference>
<dbReference type="AlphaFoldDB" id="A0A9P5HGR2"/>
<dbReference type="InterPro" id="IPR001138">
    <property type="entry name" value="Zn2Cys6_DnaBD"/>
</dbReference>
<name>A0A9P5HGR2_9HYPO</name>
<dbReference type="SUPFAM" id="SSF57701">
    <property type="entry name" value="Zn2/Cys6 DNA-binding domain"/>
    <property type="match status" value="1"/>
</dbReference>
<keyword evidence="4" id="KW-0238">DNA-binding</keyword>
<keyword evidence="5" id="KW-0804">Transcription</keyword>
<feature type="region of interest" description="Disordered" evidence="7">
    <location>
        <begin position="95"/>
        <end position="155"/>
    </location>
</feature>
<evidence type="ECO:0000256" key="4">
    <source>
        <dbReference type="ARBA" id="ARBA00023125"/>
    </source>
</evidence>
<dbReference type="OrthoDB" id="424974at2759"/>
<keyword evidence="6" id="KW-0539">Nucleus</keyword>
<evidence type="ECO:0000256" key="1">
    <source>
        <dbReference type="ARBA" id="ARBA00022723"/>
    </source>
</evidence>
<accession>A0A9P5HGR2</accession>
<dbReference type="Gene3D" id="4.10.240.10">
    <property type="entry name" value="Zn(2)-C6 fungal-type DNA-binding domain"/>
    <property type="match status" value="1"/>
</dbReference>
<dbReference type="GO" id="GO:0008270">
    <property type="term" value="F:zinc ion binding"/>
    <property type="evidence" value="ECO:0007669"/>
    <property type="project" value="InterPro"/>
</dbReference>
<proteinExistence type="predicted"/>
<keyword evidence="1" id="KW-0479">Metal-binding</keyword>
<dbReference type="SMART" id="SM00066">
    <property type="entry name" value="GAL4"/>
    <property type="match status" value="1"/>
</dbReference>
<feature type="domain" description="Zn(2)-C6 fungal-type" evidence="8">
    <location>
        <begin position="28"/>
        <end position="61"/>
    </location>
</feature>
<dbReference type="EMBL" id="JAANBB010000054">
    <property type="protein sequence ID" value="KAF7552832.1"/>
    <property type="molecule type" value="Genomic_DNA"/>
</dbReference>
<evidence type="ECO:0000256" key="3">
    <source>
        <dbReference type="ARBA" id="ARBA00023015"/>
    </source>
</evidence>
<evidence type="ECO:0000313" key="9">
    <source>
        <dbReference type="EMBL" id="KAF7552832.1"/>
    </source>
</evidence>
<feature type="compositionally biased region" description="Basic and acidic residues" evidence="7">
    <location>
        <begin position="1"/>
        <end position="19"/>
    </location>
</feature>
<evidence type="ECO:0000256" key="5">
    <source>
        <dbReference type="ARBA" id="ARBA00023163"/>
    </source>
</evidence>
<dbReference type="Pfam" id="PF00172">
    <property type="entry name" value="Zn_clus"/>
    <property type="match status" value="1"/>
</dbReference>
<dbReference type="Proteomes" id="UP000722485">
    <property type="component" value="Unassembled WGS sequence"/>
</dbReference>
<protein>
    <recommendedName>
        <fullName evidence="8">Zn(2)-C6 fungal-type domain-containing protein</fullName>
    </recommendedName>
</protein>
<dbReference type="GO" id="GO:0005634">
    <property type="term" value="C:nucleus"/>
    <property type="evidence" value="ECO:0007669"/>
    <property type="project" value="TreeGrafter"/>
</dbReference>
<reference evidence="9" key="1">
    <citation type="submission" date="2020-03" db="EMBL/GenBank/DDBJ databases">
        <title>Draft Genome Sequence of Cylindrodendrum hubeiense.</title>
        <authorList>
            <person name="Buettner E."/>
            <person name="Kellner H."/>
        </authorList>
    </citation>
    <scope>NUCLEOTIDE SEQUENCE</scope>
    <source>
        <strain evidence="9">IHI 201604</strain>
    </source>
</reference>